<protein>
    <submittedName>
        <fullName evidence="2">Uncharacterized protein</fullName>
    </submittedName>
</protein>
<name>A0AA40FC06_9PEZI</name>
<evidence type="ECO:0000313" key="2">
    <source>
        <dbReference type="EMBL" id="KAK0755003.1"/>
    </source>
</evidence>
<organism evidence="2 3">
    <name type="scientific">Schizothecium vesticola</name>
    <dbReference type="NCBI Taxonomy" id="314040"/>
    <lineage>
        <taxon>Eukaryota</taxon>
        <taxon>Fungi</taxon>
        <taxon>Dikarya</taxon>
        <taxon>Ascomycota</taxon>
        <taxon>Pezizomycotina</taxon>
        <taxon>Sordariomycetes</taxon>
        <taxon>Sordariomycetidae</taxon>
        <taxon>Sordariales</taxon>
        <taxon>Schizotheciaceae</taxon>
        <taxon>Schizothecium</taxon>
    </lineage>
</organism>
<proteinExistence type="predicted"/>
<dbReference type="EMBL" id="JAUKUD010000001">
    <property type="protein sequence ID" value="KAK0755003.1"/>
    <property type="molecule type" value="Genomic_DNA"/>
</dbReference>
<keyword evidence="3" id="KW-1185">Reference proteome</keyword>
<comment type="caution">
    <text evidence="2">The sequence shown here is derived from an EMBL/GenBank/DDBJ whole genome shotgun (WGS) entry which is preliminary data.</text>
</comment>
<evidence type="ECO:0000256" key="1">
    <source>
        <dbReference type="SAM" id="MobiDB-lite"/>
    </source>
</evidence>
<dbReference type="AlphaFoldDB" id="A0AA40FC06"/>
<evidence type="ECO:0000313" key="3">
    <source>
        <dbReference type="Proteomes" id="UP001172155"/>
    </source>
</evidence>
<accession>A0AA40FC06</accession>
<sequence>MCRKSKRSDQSVLWEKKGGLASSMLKARSQARQTFLVRSAIPVVWPLADVLTSRLHVHPVHSRRRALKWASWQFKETRPAQPPTSGNLPHVSFISDGRWRWQWQSGQLKTRKRPDSGRVAAENFISPARFPRYWRSGTTKLVLAHLGRKPSAKPDPAKLELPKKPGPAPPVTGQSPGEFQGTRHCSLSSVTPAPSCFRLSCPS</sequence>
<feature type="compositionally biased region" description="Polar residues" evidence="1">
    <location>
        <begin position="172"/>
        <end position="192"/>
    </location>
</feature>
<dbReference type="Proteomes" id="UP001172155">
    <property type="component" value="Unassembled WGS sequence"/>
</dbReference>
<feature type="region of interest" description="Disordered" evidence="1">
    <location>
        <begin position="146"/>
        <end position="194"/>
    </location>
</feature>
<reference evidence="2" key="1">
    <citation type="submission" date="2023-06" db="EMBL/GenBank/DDBJ databases">
        <title>Genome-scale phylogeny and comparative genomics of the fungal order Sordariales.</title>
        <authorList>
            <consortium name="Lawrence Berkeley National Laboratory"/>
            <person name="Hensen N."/>
            <person name="Bonometti L."/>
            <person name="Westerberg I."/>
            <person name="Brannstrom I.O."/>
            <person name="Guillou S."/>
            <person name="Cros-Aarteil S."/>
            <person name="Calhoun S."/>
            <person name="Haridas S."/>
            <person name="Kuo A."/>
            <person name="Mondo S."/>
            <person name="Pangilinan J."/>
            <person name="Riley R."/>
            <person name="LaButti K."/>
            <person name="Andreopoulos B."/>
            <person name="Lipzen A."/>
            <person name="Chen C."/>
            <person name="Yanf M."/>
            <person name="Daum C."/>
            <person name="Ng V."/>
            <person name="Clum A."/>
            <person name="Steindorff A."/>
            <person name="Ohm R."/>
            <person name="Martin F."/>
            <person name="Silar P."/>
            <person name="Natvig D."/>
            <person name="Lalanne C."/>
            <person name="Gautier V."/>
            <person name="Ament-velasquez S.L."/>
            <person name="Kruys A."/>
            <person name="Hutchinson M.I."/>
            <person name="Powell A.J."/>
            <person name="Barry K."/>
            <person name="Miller A.N."/>
            <person name="Grigoriev I.V."/>
            <person name="Debuchy R."/>
            <person name="Gladieux P."/>
            <person name="Thoren M.H."/>
            <person name="Johannesson H."/>
        </authorList>
    </citation>
    <scope>NUCLEOTIDE SEQUENCE</scope>
    <source>
        <strain evidence="2">SMH3187-1</strain>
    </source>
</reference>
<gene>
    <name evidence="2" type="ORF">B0T18DRAFT_50515</name>
</gene>